<dbReference type="PROSITE" id="PS00718">
    <property type="entry name" value="SIGMA54_2"/>
    <property type="match status" value="1"/>
</dbReference>
<comment type="caution">
    <text evidence="12">The sequence shown here is derived from an EMBL/GenBank/DDBJ whole genome shotgun (WGS) entry which is preliminary data.</text>
</comment>
<feature type="compositionally biased region" description="Basic and acidic residues" evidence="9">
    <location>
        <begin position="84"/>
        <end position="105"/>
    </location>
</feature>
<dbReference type="PANTHER" id="PTHR32248:SF4">
    <property type="entry name" value="RNA POLYMERASE SIGMA-54 FACTOR"/>
    <property type="match status" value="1"/>
</dbReference>
<dbReference type="InterPro" id="IPR000394">
    <property type="entry name" value="RNA_pol_sigma_54"/>
</dbReference>
<dbReference type="Gene3D" id="1.10.10.1330">
    <property type="entry name" value="RNA polymerase sigma-54 factor, core-binding domain"/>
    <property type="match status" value="1"/>
</dbReference>
<evidence type="ECO:0000259" key="10">
    <source>
        <dbReference type="Pfam" id="PF04552"/>
    </source>
</evidence>
<sequence length="465" mass="53289">MRQGLHLGPRLQQKPIITLKIQQALKILQLPTLELQHELRQYLESNPLLEQEEDVELTEQTAVEEPSNDKQEEEVEAPDWSDFLNDRDSWESPRREREELERIEKTPVSTPTLHESLLNQVRLVTVDAEEGRIAEFIIGSIDENGRLTIEAEELAELLKLDAEKVKSVIGKIQNLEPPGVGARNLQECLMIQLRARGGEGKLPYRIVAETFDHLAKRRINEIARELHVSLENVQDALDVISHLDPHPGRDLAVADSPYIYPDLIVEKVDGDYEVFLNDRNVPRLRISSAYADILRGDKDRGDKTRTYVERKLSSARWVILAVERRRKTMVEVMKTIVDLQRDFFDKGISHFKPMVLQDVATIVGVHEATVARVTSHKYVQTPRGVFHLKYFFSSKIKTDAGSDASSKAVKARLQTLIDQEDKLHPLSDDKLGAILNDEGFQIRRRTVAKYRDQMGVLNARMRRRV</sequence>
<dbReference type="AlphaFoldDB" id="A0A948RSK4"/>
<evidence type="ECO:0000256" key="2">
    <source>
        <dbReference type="ARBA" id="ARBA00022478"/>
    </source>
</evidence>
<evidence type="ECO:0000256" key="4">
    <source>
        <dbReference type="ARBA" id="ARBA00022695"/>
    </source>
</evidence>
<dbReference type="GO" id="GO:0016987">
    <property type="term" value="F:sigma factor activity"/>
    <property type="evidence" value="ECO:0007669"/>
    <property type="project" value="UniProtKB-KW"/>
</dbReference>
<gene>
    <name evidence="12" type="primary">rpoN</name>
    <name evidence="12" type="ORF">KJ970_02785</name>
</gene>
<evidence type="ECO:0000256" key="6">
    <source>
        <dbReference type="ARBA" id="ARBA00023082"/>
    </source>
</evidence>
<dbReference type="EMBL" id="JAHJDP010000018">
    <property type="protein sequence ID" value="MBU2689826.1"/>
    <property type="molecule type" value="Genomic_DNA"/>
</dbReference>
<dbReference type="PROSITE" id="PS50044">
    <property type="entry name" value="SIGMA54_3"/>
    <property type="match status" value="1"/>
</dbReference>
<dbReference type="GO" id="GO:0000428">
    <property type="term" value="C:DNA-directed RNA polymerase complex"/>
    <property type="evidence" value="ECO:0007669"/>
    <property type="project" value="UniProtKB-KW"/>
</dbReference>
<feature type="region of interest" description="Disordered" evidence="9">
    <location>
        <begin position="52"/>
        <end position="108"/>
    </location>
</feature>
<evidence type="ECO:0000256" key="9">
    <source>
        <dbReference type="SAM" id="MobiDB-lite"/>
    </source>
</evidence>
<dbReference type="PANTHER" id="PTHR32248">
    <property type="entry name" value="RNA POLYMERASE SIGMA-54 FACTOR"/>
    <property type="match status" value="1"/>
</dbReference>
<keyword evidence="8" id="KW-0804">Transcription</keyword>
<evidence type="ECO:0000313" key="13">
    <source>
        <dbReference type="Proteomes" id="UP000777784"/>
    </source>
</evidence>
<evidence type="ECO:0000256" key="7">
    <source>
        <dbReference type="ARBA" id="ARBA00023125"/>
    </source>
</evidence>
<reference evidence="12" key="1">
    <citation type="submission" date="2021-05" db="EMBL/GenBank/DDBJ databases">
        <title>Energy efficiency and biological interactions define the core microbiome of deep oligotrophic groundwater.</title>
        <authorList>
            <person name="Mehrshad M."/>
            <person name="Lopez-Fernandez M."/>
            <person name="Bell E."/>
            <person name="Bernier-Latmani R."/>
            <person name="Bertilsson S."/>
            <person name="Dopson M."/>
        </authorList>
    </citation>
    <scope>NUCLEOTIDE SEQUENCE</scope>
    <source>
        <strain evidence="12">Modern_marine.mb.64</strain>
    </source>
</reference>
<keyword evidence="7" id="KW-0238">DNA-binding</keyword>
<dbReference type="InterPro" id="IPR007634">
    <property type="entry name" value="RNA_pol_sigma_54_DNA-bd"/>
</dbReference>
<evidence type="ECO:0000256" key="8">
    <source>
        <dbReference type="ARBA" id="ARBA00023163"/>
    </source>
</evidence>
<dbReference type="InterPro" id="IPR038709">
    <property type="entry name" value="RpoN_core-bd_sf"/>
</dbReference>
<name>A0A948RSK4_UNCEI</name>
<proteinExistence type="inferred from homology"/>
<dbReference type="InterPro" id="IPR007046">
    <property type="entry name" value="RNA_pol_sigma_54_core-bd"/>
</dbReference>
<dbReference type="PRINTS" id="PR00045">
    <property type="entry name" value="SIGMA54FCT"/>
</dbReference>
<keyword evidence="6" id="KW-0731">Sigma factor</keyword>
<dbReference type="GO" id="GO:0016779">
    <property type="term" value="F:nucleotidyltransferase activity"/>
    <property type="evidence" value="ECO:0007669"/>
    <property type="project" value="UniProtKB-KW"/>
</dbReference>
<dbReference type="Gene3D" id="1.10.10.60">
    <property type="entry name" value="Homeodomain-like"/>
    <property type="match status" value="1"/>
</dbReference>
<dbReference type="Pfam" id="PF04552">
    <property type="entry name" value="Sigma54_DBD"/>
    <property type="match status" value="1"/>
</dbReference>
<dbReference type="Proteomes" id="UP000777784">
    <property type="component" value="Unassembled WGS sequence"/>
</dbReference>
<evidence type="ECO:0000256" key="1">
    <source>
        <dbReference type="ARBA" id="ARBA00008798"/>
    </source>
</evidence>
<dbReference type="GO" id="GO:0006352">
    <property type="term" value="P:DNA-templated transcription initiation"/>
    <property type="evidence" value="ECO:0007669"/>
    <property type="project" value="InterPro"/>
</dbReference>
<dbReference type="GO" id="GO:0001216">
    <property type="term" value="F:DNA-binding transcription activator activity"/>
    <property type="evidence" value="ECO:0007669"/>
    <property type="project" value="InterPro"/>
</dbReference>
<evidence type="ECO:0000256" key="3">
    <source>
        <dbReference type="ARBA" id="ARBA00022679"/>
    </source>
</evidence>
<organism evidence="12 13">
    <name type="scientific">Eiseniibacteriota bacterium</name>
    <dbReference type="NCBI Taxonomy" id="2212470"/>
    <lineage>
        <taxon>Bacteria</taxon>
        <taxon>Candidatus Eiseniibacteriota</taxon>
    </lineage>
</organism>
<comment type="similarity">
    <text evidence="1">Belongs to the sigma-54 factor family.</text>
</comment>
<dbReference type="Pfam" id="PF04963">
    <property type="entry name" value="Sigma54_CBD"/>
    <property type="match status" value="1"/>
</dbReference>
<dbReference type="PIRSF" id="PIRSF000774">
    <property type="entry name" value="RpoN"/>
    <property type="match status" value="1"/>
</dbReference>
<keyword evidence="2" id="KW-0240">DNA-directed RNA polymerase</keyword>
<dbReference type="GO" id="GO:0003677">
    <property type="term" value="F:DNA binding"/>
    <property type="evidence" value="ECO:0007669"/>
    <property type="project" value="UniProtKB-KW"/>
</dbReference>
<feature type="domain" description="RNA polymerase sigma factor 54 DNA-binding" evidence="10">
    <location>
        <begin position="306"/>
        <end position="464"/>
    </location>
</feature>
<accession>A0A948RSK4</accession>
<protein>
    <submittedName>
        <fullName evidence="12">RNA polymerase factor sigma-54</fullName>
    </submittedName>
</protein>
<evidence type="ECO:0000313" key="12">
    <source>
        <dbReference type="EMBL" id="MBU2689826.1"/>
    </source>
</evidence>
<dbReference type="Pfam" id="PF00309">
    <property type="entry name" value="Sigma54_AID"/>
    <property type="match status" value="1"/>
</dbReference>
<keyword evidence="3" id="KW-0808">Transferase</keyword>
<evidence type="ECO:0000259" key="11">
    <source>
        <dbReference type="Pfam" id="PF04963"/>
    </source>
</evidence>
<dbReference type="NCBIfam" id="TIGR02395">
    <property type="entry name" value="rpoN_sigma"/>
    <property type="match status" value="1"/>
</dbReference>
<keyword evidence="5" id="KW-0805">Transcription regulation</keyword>
<feature type="domain" description="RNA polymerase sigma factor 54 core-binding" evidence="11">
    <location>
        <begin position="103"/>
        <end position="290"/>
    </location>
</feature>
<keyword evidence="4" id="KW-0548">Nucleotidyltransferase</keyword>
<evidence type="ECO:0000256" key="5">
    <source>
        <dbReference type="ARBA" id="ARBA00023015"/>
    </source>
</evidence>